<keyword evidence="3 6" id="KW-0808">Transferase</keyword>
<dbReference type="GO" id="GO:0008173">
    <property type="term" value="F:RNA methyltransferase activity"/>
    <property type="evidence" value="ECO:0007669"/>
    <property type="project" value="UniProtKB-UniRule"/>
</dbReference>
<evidence type="ECO:0000256" key="6">
    <source>
        <dbReference type="RuleBase" id="RU367087"/>
    </source>
</evidence>
<dbReference type="PANTHER" id="PTHR12315:SF0">
    <property type="entry name" value="7SK SNRNA METHYLPHOSPHATE CAPPING ENZYME"/>
    <property type="match status" value="1"/>
</dbReference>
<accession>A0A4W4E0J5</accession>
<evidence type="ECO:0000256" key="7">
    <source>
        <dbReference type="SAM" id="MobiDB-lite"/>
    </source>
</evidence>
<dbReference type="InterPro" id="IPR010675">
    <property type="entry name" value="Bin3_C"/>
</dbReference>
<feature type="compositionally biased region" description="Basic and acidic residues" evidence="7">
    <location>
        <begin position="234"/>
        <end position="244"/>
    </location>
</feature>
<dbReference type="PANTHER" id="PTHR12315">
    <property type="entry name" value="BICOID-INTERACTING PROTEIN RELATED"/>
    <property type="match status" value="1"/>
</dbReference>
<evidence type="ECO:0000256" key="3">
    <source>
        <dbReference type="ARBA" id="ARBA00022679"/>
    </source>
</evidence>
<dbReference type="PROSITE" id="PS51515">
    <property type="entry name" value="BIN3_SAM"/>
    <property type="match status" value="1"/>
</dbReference>
<reference evidence="9" key="5">
    <citation type="submission" date="2025-09" db="UniProtKB">
        <authorList>
            <consortium name="Ensembl"/>
        </authorList>
    </citation>
    <scope>IDENTIFICATION</scope>
</reference>
<dbReference type="GO" id="GO:0017069">
    <property type="term" value="F:snRNA binding"/>
    <property type="evidence" value="ECO:0007669"/>
    <property type="project" value="TreeGrafter"/>
</dbReference>
<reference evidence="9" key="4">
    <citation type="submission" date="2025-08" db="UniProtKB">
        <authorList>
            <consortium name="Ensembl"/>
        </authorList>
    </citation>
    <scope>IDENTIFICATION</scope>
</reference>
<dbReference type="GO" id="GO:0008171">
    <property type="term" value="F:O-methyltransferase activity"/>
    <property type="evidence" value="ECO:0007669"/>
    <property type="project" value="UniProtKB-UniRule"/>
</dbReference>
<dbReference type="Pfam" id="PF13847">
    <property type="entry name" value="Methyltransf_31"/>
    <property type="match status" value="1"/>
</dbReference>
<dbReference type="Proteomes" id="UP000314983">
    <property type="component" value="Chromosome 22"/>
</dbReference>
<evidence type="ECO:0000313" key="10">
    <source>
        <dbReference type="Proteomes" id="UP000314983"/>
    </source>
</evidence>
<protein>
    <recommendedName>
        <fullName evidence="6">RNA methyltransferase</fullName>
        <ecNumber evidence="6">2.1.1.-</ecNumber>
    </recommendedName>
</protein>
<feature type="compositionally biased region" description="Basic residues" evidence="7">
    <location>
        <begin position="336"/>
        <end position="345"/>
    </location>
</feature>
<proteinExistence type="inferred from homology"/>
<name>A0A4W4E0J5_ELEEL</name>
<dbReference type="Pfam" id="PF06859">
    <property type="entry name" value="Bin3"/>
    <property type="match status" value="1"/>
</dbReference>
<dbReference type="SUPFAM" id="SSF53335">
    <property type="entry name" value="S-adenosyl-L-methionine-dependent methyltransferases"/>
    <property type="match status" value="1"/>
</dbReference>
<dbReference type="GO" id="GO:0040031">
    <property type="term" value="P:snRNA modification"/>
    <property type="evidence" value="ECO:0007669"/>
    <property type="project" value="TreeGrafter"/>
</dbReference>
<evidence type="ECO:0000313" key="9">
    <source>
        <dbReference type="Ensembl" id="ENSEEEP00000005334.2"/>
    </source>
</evidence>
<organism evidence="9 10">
    <name type="scientific">Electrophorus electricus</name>
    <name type="common">Electric eel</name>
    <name type="synonym">Gymnotus electricus</name>
    <dbReference type="NCBI Taxonomy" id="8005"/>
    <lineage>
        <taxon>Eukaryota</taxon>
        <taxon>Metazoa</taxon>
        <taxon>Chordata</taxon>
        <taxon>Craniata</taxon>
        <taxon>Vertebrata</taxon>
        <taxon>Euteleostomi</taxon>
        <taxon>Actinopterygii</taxon>
        <taxon>Neopterygii</taxon>
        <taxon>Teleostei</taxon>
        <taxon>Ostariophysi</taxon>
        <taxon>Gymnotiformes</taxon>
        <taxon>Gymnotoidei</taxon>
        <taxon>Gymnotidae</taxon>
        <taxon>Electrophorus</taxon>
    </lineage>
</organism>
<reference evidence="9" key="3">
    <citation type="submission" date="2020-05" db="EMBL/GenBank/DDBJ databases">
        <title>Electrophorus electricus (electric eel) genome, fEleEle1, primary haplotype.</title>
        <authorList>
            <person name="Myers G."/>
            <person name="Meyer A."/>
            <person name="Fedrigo O."/>
            <person name="Formenti G."/>
            <person name="Rhie A."/>
            <person name="Tracey A."/>
            <person name="Sims Y."/>
            <person name="Jarvis E.D."/>
        </authorList>
    </citation>
    <scope>NUCLEOTIDE SEQUENCE [LARGE SCALE GENOMIC DNA]</scope>
</reference>
<dbReference type="EC" id="2.1.1.-" evidence="6"/>
<feature type="region of interest" description="Disordered" evidence="7">
    <location>
        <begin position="492"/>
        <end position="526"/>
    </location>
</feature>
<evidence type="ECO:0000256" key="2">
    <source>
        <dbReference type="ARBA" id="ARBA00022603"/>
    </source>
</evidence>
<dbReference type="InterPro" id="IPR025714">
    <property type="entry name" value="Methyltranfer_dom"/>
</dbReference>
<keyword evidence="4 5" id="KW-0949">S-adenosyl-L-methionine</keyword>
<feature type="domain" description="Bin3-type SAM" evidence="8">
    <location>
        <begin position="421"/>
        <end position="714"/>
    </location>
</feature>
<feature type="region of interest" description="Disordered" evidence="7">
    <location>
        <begin position="290"/>
        <end position="379"/>
    </location>
</feature>
<dbReference type="InterPro" id="IPR029063">
    <property type="entry name" value="SAM-dependent_MTases_sf"/>
</dbReference>
<evidence type="ECO:0000256" key="4">
    <source>
        <dbReference type="ARBA" id="ARBA00022691"/>
    </source>
</evidence>
<feature type="compositionally biased region" description="Low complexity" evidence="7">
    <location>
        <begin position="312"/>
        <end position="335"/>
    </location>
</feature>
<gene>
    <name evidence="9" type="primary">MEPCE</name>
</gene>
<dbReference type="Gene3D" id="3.40.50.150">
    <property type="entry name" value="Vaccinia Virus protein VP39"/>
    <property type="match status" value="1"/>
</dbReference>
<feature type="region of interest" description="Disordered" evidence="7">
    <location>
        <begin position="192"/>
        <end position="244"/>
    </location>
</feature>
<comment type="similarity">
    <text evidence="1 6">Belongs to the methyltransferase superfamily.</text>
</comment>
<evidence type="ECO:0000256" key="1">
    <source>
        <dbReference type="ARBA" id="ARBA00008361"/>
    </source>
</evidence>
<feature type="compositionally biased region" description="Basic residues" evidence="7">
    <location>
        <begin position="212"/>
        <end position="223"/>
    </location>
</feature>
<sequence>MIEMSVEAETVLTGDGVGAILNQSSVERIDLPSPPSTVAVSRGGPFMVDEVLAELPAEAAGQMGRDGAGVDSVGVRGKVLRLKNGVQAPTTPAQQPVRASKRRYSTNAAAVGFKHCGQGKRRRRAASESEPVLPTDFLLGGNIFDPLNLNSLMDEEVNRALNAETPKSSPLPAKSREPVEILVPRDITDPLNLSGRGGHAHKGVLATPMKSGNRRRHRNRHHGGPNAGVSAQHDPADPDRSKGVREEDMKLLFPVLHAVEENVCAVPEVSSDGAVLLGLDTVEESPRPYELNTSINCRDEVVPPILPPPRSNPSANSTQSHTHTGSSHSANSSQSSKHRKRRRTVSRSDRLSITPTPSNKQTSLDRRRSQTFHTPVVGGATGSYWTETHQTHQHYHKPHRKFQYGTYSYYYGYQTPGLDRDPRLAFFKSEWFRGKKVLDIGCNTGHMTLAIAKNWSPAHILGLDIDGRLVHAARQNLRHFLSELKRQEVHRDLQRRNAEDEEAHGRKDVEEKMETHGETRDKEENMETHANMGTNPEVAAVERAELQVELLQPFPISFRLYRGPISAPPLLPPTAGVFPNNVAFMKGNYVPESNAYVMSQRAEYDVILCLSVTKWVHLNWGDAGLQRLFRRAYRHLTAGGVMILQAQPWSSYSRRKRLTETTYRNYNSIRLKPEQFSSYLTNEVGFTSYQLISTEGRVSRLSYARTHTHTEYTLGLIVFVGVFHFLGLQKPIYIFHKGPASSRK</sequence>
<reference evidence="10" key="1">
    <citation type="journal article" date="2014" name="Science">
        <title>Nonhuman genetics. Genomic basis for the convergent evolution of electric organs.</title>
        <authorList>
            <person name="Gallant J.R."/>
            <person name="Traeger L.L."/>
            <person name="Volkening J.D."/>
            <person name="Moffett H."/>
            <person name="Chen P.H."/>
            <person name="Novina C.D."/>
            <person name="Phillips G.N.Jr."/>
            <person name="Anand R."/>
            <person name="Wells G.B."/>
            <person name="Pinch M."/>
            <person name="Guth R."/>
            <person name="Unguez G.A."/>
            <person name="Albert J.S."/>
            <person name="Zakon H.H."/>
            <person name="Samanta M.P."/>
            <person name="Sussman M.R."/>
        </authorList>
    </citation>
    <scope>NUCLEOTIDE SEQUENCE [LARGE SCALE GENOMIC DNA]</scope>
</reference>
<evidence type="ECO:0000256" key="5">
    <source>
        <dbReference type="PROSITE-ProRule" id="PRU00848"/>
    </source>
</evidence>
<reference evidence="10" key="2">
    <citation type="journal article" date="2017" name="Sci. Adv.">
        <title>A tail of two voltages: Proteomic comparison of the three electric organs of the electric eel.</title>
        <authorList>
            <person name="Traeger L.L."/>
            <person name="Sabat G."/>
            <person name="Barrett-Wilt G.A."/>
            <person name="Wells G.B."/>
            <person name="Sussman M.R."/>
        </authorList>
    </citation>
    <scope>NUCLEOTIDE SEQUENCE [LARGE SCALE GENOMIC DNA]</scope>
</reference>
<dbReference type="AlphaFoldDB" id="A0A4W4E0J5"/>
<dbReference type="CDD" id="cd02440">
    <property type="entry name" value="AdoMet_MTases"/>
    <property type="match status" value="1"/>
</dbReference>
<keyword evidence="2 6" id="KW-0489">Methyltransferase</keyword>
<dbReference type="Ensembl" id="ENSEEET00000005405.2">
    <property type="protein sequence ID" value="ENSEEEP00000005334.2"/>
    <property type="gene ID" value="ENSEEEG00000002788.2"/>
</dbReference>
<evidence type="ECO:0000259" key="8">
    <source>
        <dbReference type="PROSITE" id="PS51515"/>
    </source>
</evidence>
<dbReference type="GO" id="GO:0032259">
    <property type="term" value="P:methylation"/>
    <property type="evidence" value="ECO:0007669"/>
    <property type="project" value="UniProtKB-KW"/>
</dbReference>
<dbReference type="InterPro" id="IPR039772">
    <property type="entry name" value="Bin3-like"/>
</dbReference>
<keyword evidence="10" id="KW-1185">Reference proteome</keyword>
<dbReference type="InterPro" id="IPR024160">
    <property type="entry name" value="BIN3_SAM-bd_dom"/>
</dbReference>
<dbReference type="GeneTree" id="ENSGT00940000153993"/>
<feature type="compositionally biased region" description="Polar residues" evidence="7">
    <location>
        <begin position="353"/>
        <end position="362"/>
    </location>
</feature>